<evidence type="ECO:0000256" key="2">
    <source>
        <dbReference type="ARBA" id="ARBA00022741"/>
    </source>
</evidence>
<dbReference type="PANTHER" id="PTHR43788">
    <property type="entry name" value="DNA2/NAM7 HELICASE FAMILY MEMBER"/>
    <property type="match status" value="1"/>
</dbReference>
<evidence type="ECO:0000256" key="1">
    <source>
        <dbReference type="ARBA" id="ARBA00007913"/>
    </source>
</evidence>
<dbReference type="InterPro" id="IPR027417">
    <property type="entry name" value="P-loop_NTPase"/>
</dbReference>
<dbReference type="InterPro" id="IPR050534">
    <property type="entry name" value="Coronavir_polyprotein_1ab"/>
</dbReference>
<keyword evidence="10" id="KW-1185">Reference proteome</keyword>
<dbReference type="Gene3D" id="3.40.50.300">
    <property type="entry name" value="P-loop containing nucleotide triphosphate hydrolases"/>
    <property type="match status" value="2"/>
</dbReference>
<feature type="domain" description="DNA2/NAM7 helicase-like C-terminal" evidence="8">
    <location>
        <begin position="273"/>
        <end position="451"/>
    </location>
</feature>
<proteinExistence type="inferred from homology"/>
<comment type="similarity">
    <text evidence="1">Belongs to the DNA2/NAM7 helicase family.</text>
</comment>
<keyword evidence="4" id="KW-0347">Helicase</keyword>
<protein>
    <submittedName>
        <fullName evidence="9">DUF2726 domain-containing protein</fullName>
    </submittedName>
</protein>
<dbReference type="InterPro" id="IPR024402">
    <property type="entry name" value="DUF2726"/>
</dbReference>
<dbReference type="InterPro" id="IPR047187">
    <property type="entry name" value="SF1_C_Upf1"/>
</dbReference>
<dbReference type="CDD" id="cd18808">
    <property type="entry name" value="SF1_C_Upf1"/>
    <property type="match status" value="1"/>
</dbReference>
<dbReference type="InterPro" id="IPR041679">
    <property type="entry name" value="DNA2/NAM7-like_C"/>
</dbReference>
<comment type="caution">
    <text evidence="9">The sequence shown here is derived from an EMBL/GenBank/DDBJ whole genome shotgun (WGS) entry which is preliminary data.</text>
</comment>
<keyword evidence="3" id="KW-0378">Hydrolase</keyword>
<accession>A0ABS5TU09</accession>
<evidence type="ECO:0000256" key="5">
    <source>
        <dbReference type="ARBA" id="ARBA00022840"/>
    </source>
</evidence>
<evidence type="ECO:0000313" key="10">
    <source>
        <dbReference type="Proteomes" id="UP001197247"/>
    </source>
</evidence>
<gene>
    <name evidence="9" type="ORF">KIH74_35400</name>
</gene>
<feature type="domain" description="DNA2/NAM7 helicase helicase" evidence="7">
    <location>
        <begin position="129"/>
        <end position="250"/>
    </location>
</feature>
<dbReference type="CDD" id="cd17934">
    <property type="entry name" value="DEXXQc_Upf1-like"/>
    <property type="match status" value="1"/>
</dbReference>
<evidence type="ECO:0000256" key="3">
    <source>
        <dbReference type="ARBA" id="ARBA00022801"/>
    </source>
</evidence>
<dbReference type="EMBL" id="JAHBAY010000027">
    <property type="protein sequence ID" value="MBT0774284.1"/>
    <property type="molecule type" value="Genomic_DNA"/>
</dbReference>
<dbReference type="Proteomes" id="UP001197247">
    <property type="component" value="Unassembled WGS sequence"/>
</dbReference>
<dbReference type="PANTHER" id="PTHR43788:SF8">
    <property type="entry name" value="DNA-BINDING PROTEIN SMUBP-2"/>
    <property type="match status" value="1"/>
</dbReference>
<organism evidence="9 10">
    <name type="scientific">Kineosporia corallincola</name>
    <dbReference type="NCBI Taxonomy" id="2835133"/>
    <lineage>
        <taxon>Bacteria</taxon>
        <taxon>Bacillati</taxon>
        <taxon>Actinomycetota</taxon>
        <taxon>Actinomycetes</taxon>
        <taxon>Kineosporiales</taxon>
        <taxon>Kineosporiaceae</taxon>
        <taxon>Kineosporia</taxon>
    </lineage>
</organism>
<evidence type="ECO:0000313" key="9">
    <source>
        <dbReference type="EMBL" id="MBT0774284.1"/>
    </source>
</evidence>
<evidence type="ECO:0000256" key="4">
    <source>
        <dbReference type="ARBA" id="ARBA00022806"/>
    </source>
</evidence>
<evidence type="ECO:0000259" key="8">
    <source>
        <dbReference type="Pfam" id="PF13087"/>
    </source>
</evidence>
<evidence type="ECO:0000259" key="7">
    <source>
        <dbReference type="Pfam" id="PF13086"/>
    </source>
</evidence>
<dbReference type="Pfam" id="PF10881">
    <property type="entry name" value="DUF2726"/>
    <property type="match status" value="1"/>
</dbReference>
<keyword evidence="2" id="KW-0547">Nucleotide-binding</keyword>
<feature type="domain" description="DUF2726" evidence="6">
    <location>
        <begin position="507"/>
        <end position="630"/>
    </location>
</feature>
<name>A0ABS5TU09_9ACTN</name>
<evidence type="ECO:0000259" key="6">
    <source>
        <dbReference type="Pfam" id="PF10881"/>
    </source>
</evidence>
<sequence length="640" mass="73045">MLGGPSPEPRPEHLARVDRRLREAQADELRRAVVRGELEAYRLEVRHFEDLLEQQQVPELTKLPLLRQSSGRIVDFLVETHPAAGGAARGLIRRVQRYFRYGSLRGLDPGDTDVILRLQHAFYVRRIEELQHEEESIEDRLRSSSFERLVEEHRDLSSRHFEAALRERYQDLSRVTYDPGRLWGGSVFTQFSRDYPVIASTCHALPGAIGPDALLDYVIIDEASQVDLLAAAPVLARCRRLVVVGDSRQLGQISAEAGRGRDAPHPAFDYMAHSMLSSLHARYGDNLPKTLLREHYRCDPAIIGYCNKAFYAGALIPFTRPGDERPMTVVRTAAGNHMRRHQTGGRSNRREVDVIEDEVIPHYCKGFEESQIGIAAPYNQQVDLTRETVTVAADVATVHKYQGRQKPVMILTTVLDETRSGRSGLEFVDDARLVNVAVSRAAEKFVLVTNNDLLPSSRHLRDLIGYIGYQNPDQDVVDSDVLSVFDLLYQNYDRRLDGFASRRRFEIANPAEDIVWTLLHELLSEPEYAHLVVARQMLLRTLLPNLNGLTPDQERFVRNGASLDFVVYNRISNLPWLAIEVDGFRYHANDPVQLRRDRLKDQIFEDRALGLLRLPTTTSRVETQIREALKEAERRWLDRS</sequence>
<reference evidence="9 10" key="1">
    <citation type="submission" date="2021-05" db="EMBL/GenBank/DDBJ databases">
        <title>Kineosporia and Streptomyces sp. nov. two new marine actinobacteria isolated from Coral.</title>
        <authorList>
            <person name="Buangrab K."/>
            <person name="Sutthacheep M."/>
            <person name="Yeemin T."/>
            <person name="Harunari E."/>
            <person name="Igarashi Y."/>
            <person name="Kanchanasin P."/>
            <person name="Tanasupawat S."/>
            <person name="Phongsopitanun W."/>
        </authorList>
    </citation>
    <scope>NUCLEOTIDE SEQUENCE [LARGE SCALE GENOMIC DNA]</scope>
    <source>
        <strain evidence="9 10">J2-2</strain>
    </source>
</reference>
<dbReference type="SUPFAM" id="SSF52540">
    <property type="entry name" value="P-loop containing nucleoside triphosphate hydrolases"/>
    <property type="match status" value="1"/>
</dbReference>
<dbReference type="InterPro" id="IPR041677">
    <property type="entry name" value="DNA2/NAM7_AAA_11"/>
</dbReference>
<dbReference type="RefSeq" id="WP_214160823.1">
    <property type="nucleotide sequence ID" value="NZ_JAHBAY010000027.1"/>
</dbReference>
<keyword evidence="5" id="KW-0067">ATP-binding</keyword>
<dbReference type="Pfam" id="PF13087">
    <property type="entry name" value="AAA_12"/>
    <property type="match status" value="1"/>
</dbReference>
<dbReference type="Pfam" id="PF13086">
    <property type="entry name" value="AAA_11"/>
    <property type="match status" value="1"/>
</dbReference>